<evidence type="ECO:0000256" key="6">
    <source>
        <dbReference type="ARBA" id="ARBA00022723"/>
    </source>
</evidence>
<dbReference type="EC" id="6.1.1.20" evidence="13"/>
<comment type="caution">
    <text evidence="13">Lacks conserved residue(s) required for the propagation of feature annotation.</text>
</comment>
<dbReference type="STRING" id="180978.B2G44_02075"/>
<dbReference type="Pfam" id="PF02912">
    <property type="entry name" value="Phe_tRNA-synt_N"/>
    <property type="match status" value="1"/>
</dbReference>
<keyword evidence="10 13" id="KW-0648">Protein biosynthesis</keyword>
<keyword evidence="6 13" id="KW-0479">Metal-binding</keyword>
<dbReference type="InterPro" id="IPR004188">
    <property type="entry name" value="Phe-tRNA_ligase_II_N"/>
</dbReference>
<dbReference type="EMBL" id="MWKN01000090">
    <property type="protein sequence ID" value="OOP58105.1"/>
    <property type="molecule type" value="Genomic_DNA"/>
</dbReference>
<evidence type="ECO:0000256" key="7">
    <source>
        <dbReference type="ARBA" id="ARBA00022741"/>
    </source>
</evidence>
<evidence type="ECO:0000256" key="11">
    <source>
        <dbReference type="ARBA" id="ARBA00023146"/>
    </source>
</evidence>
<dbReference type="PANTHER" id="PTHR11538:SF41">
    <property type="entry name" value="PHENYLALANINE--TRNA LIGASE, MITOCHONDRIAL"/>
    <property type="match status" value="1"/>
</dbReference>
<dbReference type="SUPFAM" id="SSF55681">
    <property type="entry name" value="Class II aaRS and biotin synthetases"/>
    <property type="match status" value="1"/>
</dbReference>
<dbReference type="GO" id="GO:0004826">
    <property type="term" value="F:phenylalanine-tRNA ligase activity"/>
    <property type="evidence" value="ECO:0007669"/>
    <property type="project" value="UniProtKB-UniRule"/>
</dbReference>
<keyword evidence="11 13" id="KW-0030">Aminoacyl-tRNA synthetase</keyword>
<comment type="subunit">
    <text evidence="3 13">Tetramer of two alpha and two beta subunits.</text>
</comment>
<dbReference type="PROSITE" id="PS50862">
    <property type="entry name" value="AA_TRNA_LIGASE_II"/>
    <property type="match status" value="1"/>
</dbReference>
<evidence type="ECO:0000256" key="9">
    <source>
        <dbReference type="ARBA" id="ARBA00022842"/>
    </source>
</evidence>
<evidence type="ECO:0000256" key="8">
    <source>
        <dbReference type="ARBA" id="ARBA00022840"/>
    </source>
</evidence>
<sequence>MNNKNEHLQKKIFKLKQEIKLKIEELNKINSLYQLDIQYNRFNKYFAEIFKYIKKCDLKTKKELGQKINELKKNSIFVYQNNKIKIENKQLQNQIKKEKIDITLPGFSFPTGSLHPITKIIEELENFFLKMGYNIYENQEIETDLYNFELMNISKNHPARDMQDSFYLDQTQEKLLRTHVSSMQIKAMLQYPNKPLKIISSGNVYRRDKDDATHSHQFTQLDGFVIDYTANLENLKTTITLLIKHIFGKKQKIFFRPSYFPFTNPSLEVDLILTKKNKEEIYLEIMGAGLIHPNILKQGGFDPNKYQGFAFGMGIERIAMLKYKIEDIRDFYNNDLRFLKQFSLLN</sequence>
<proteinExistence type="inferred from homology"/>
<evidence type="ECO:0000313" key="18">
    <source>
        <dbReference type="Proteomes" id="UP001383392"/>
    </source>
</evidence>
<reference evidence="16 17" key="1">
    <citation type="submission" date="2017-02" db="EMBL/GenBank/DDBJ databases">
        <title>A draft genome of 'Candidatus Phytoplasma aurantifolia' the agent of the witches-broom disease of lime.</title>
        <authorList>
            <person name="Foissac X."/>
            <person name="Carle P."/>
        </authorList>
    </citation>
    <scope>NUCLEOTIDE SEQUENCE [LARGE SCALE GENOMIC DNA]</scope>
    <source>
        <strain evidence="16 17">WBDL</strain>
    </source>
</reference>
<comment type="catalytic activity">
    <reaction evidence="12 13">
        <text>tRNA(Phe) + L-phenylalanine + ATP = L-phenylalanyl-tRNA(Phe) + AMP + diphosphate + H(+)</text>
        <dbReference type="Rhea" id="RHEA:19413"/>
        <dbReference type="Rhea" id="RHEA-COMP:9668"/>
        <dbReference type="Rhea" id="RHEA-COMP:9699"/>
        <dbReference type="ChEBI" id="CHEBI:15378"/>
        <dbReference type="ChEBI" id="CHEBI:30616"/>
        <dbReference type="ChEBI" id="CHEBI:33019"/>
        <dbReference type="ChEBI" id="CHEBI:58095"/>
        <dbReference type="ChEBI" id="CHEBI:78442"/>
        <dbReference type="ChEBI" id="CHEBI:78531"/>
        <dbReference type="ChEBI" id="CHEBI:456215"/>
        <dbReference type="EC" id="6.1.1.20"/>
    </reaction>
</comment>
<dbReference type="NCBIfam" id="TIGR00468">
    <property type="entry name" value="pheS"/>
    <property type="match status" value="1"/>
</dbReference>
<organism evidence="16 17">
    <name type="scientific">Candidatus Phytoplasma citri</name>
    <dbReference type="NCBI Taxonomy" id="180978"/>
    <lineage>
        <taxon>Bacteria</taxon>
        <taxon>Bacillati</taxon>
        <taxon>Mycoplasmatota</taxon>
        <taxon>Mollicutes</taxon>
        <taxon>Acholeplasmatales</taxon>
        <taxon>Acholeplasmataceae</taxon>
        <taxon>Candidatus Phytoplasma</taxon>
        <taxon>16SrII (Peanut WB group)</taxon>
    </lineage>
</organism>
<evidence type="ECO:0000256" key="13">
    <source>
        <dbReference type="HAMAP-Rule" id="MF_00281"/>
    </source>
</evidence>
<keyword evidence="18" id="KW-1185">Reference proteome</keyword>
<evidence type="ECO:0000256" key="4">
    <source>
        <dbReference type="ARBA" id="ARBA00022490"/>
    </source>
</evidence>
<dbReference type="GO" id="GO:0000287">
    <property type="term" value="F:magnesium ion binding"/>
    <property type="evidence" value="ECO:0007669"/>
    <property type="project" value="UniProtKB-UniRule"/>
</dbReference>
<dbReference type="EMBL" id="JAOSJG010000009">
    <property type="protein sequence ID" value="MEK0309120.1"/>
    <property type="molecule type" value="Genomic_DNA"/>
</dbReference>
<evidence type="ECO:0000256" key="1">
    <source>
        <dbReference type="ARBA" id="ARBA00004496"/>
    </source>
</evidence>
<dbReference type="CDD" id="cd00496">
    <property type="entry name" value="PheRS_alpha_core"/>
    <property type="match status" value="1"/>
</dbReference>
<dbReference type="GO" id="GO:0005737">
    <property type="term" value="C:cytoplasm"/>
    <property type="evidence" value="ECO:0007669"/>
    <property type="project" value="UniProtKB-SubCell"/>
</dbReference>
<evidence type="ECO:0000259" key="14">
    <source>
        <dbReference type="PROSITE" id="PS50862"/>
    </source>
</evidence>
<dbReference type="HAMAP" id="MF_00281">
    <property type="entry name" value="Phe_tRNA_synth_alpha1"/>
    <property type="match status" value="1"/>
</dbReference>
<evidence type="ECO:0000313" key="15">
    <source>
        <dbReference type="EMBL" id="MEK0309120.1"/>
    </source>
</evidence>
<accession>A0A1S9LYJ6</accession>
<evidence type="ECO:0000256" key="3">
    <source>
        <dbReference type="ARBA" id="ARBA00011209"/>
    </source>
</evidence>
<comment type="similarity">
    <text evidence="2 13">Belongs to the class-II aminoacyl-tRNA synthetase family. Phe-tRNA synthetase alpha subunit type 1 subfamily.</text>
</comment>
<evidence type="ECO:0000256" key="5">
    <source>
        <dbReference type="ARBA" id="ARBA00022598"/>
    </source>
</evidence>
<evidence type="ECO:0000313" key="17">
    <source>
        <dbReference type="Proteomes" id="UP000189722"/>
    </source>
</evidence>
<keyword evidence="9 13" id="KW-0460">Magnesium</keyword>
<dbReference type="Proteomes" id="UP001383392">
    <property type="component" value="Unassembled WGS sequence"/>
</dbReference>
<dbReference type="InterPro" id="IPR002319">
    <property type="entry name" value="Phenylalanyl-tRNA_Synthase"/>
</dbReference>
<dbReference type="SUPFAM" id="SSF46589">
    <property type="entry name" value="tRNA-binding arm"/>
    <property type="match status" value="1"/>
</dbReference>
<dbReference type="OrthoDB" id="9800719at2"/>
<dbReference type="GO" id="GO:0006432">
    <property type="term" value="P:phenylalanyl-tRNA aminoacylation"/>
    <property type="evidence" value="ECO:0007669"/>
    <property type="project" value="UniProtKB-UniRule"/>
</dbReference>
<keyword evidence="4 13" id="KW-0963">Cytoplasm</keyword>
<dbReference type="PANTHER" id="PTHR11538">
    <property type="entry name" value="PHENYLALANYL-TRNA SYNTHETASE"/>
    <property type="match status" value="1"/>
</dbReference>
<comment type="caution">
    <text evidence="16">The sequence shown here is derived from an EMBL/GenBank/DDBJ whole genome shotgun (WGS) entry which is preliminary data.</text>
</comment>
<reference evidence="15 18" key="2">
    <citation type="journal article" date="2023" name="Int. J. Syst. Evol. Microbiol.">
        <title>The observation of taxonomic boundaries for the 16SrII and 16SrXXV phytoplasmas using genome-based delimitation.</title>
        <authorList>
            <person name="Rodrigues Jardim B."/>
            <person name="Tran-Nguyen L.T.T."/>
            <person name="Gambley C."/>
            <person name="Al-Sadi A.M."/>
            <person name="Al-Subhi A.M."/>
            <person name="Foissac X."/>
            <person name="Salar P."/>
            <person name="Cai H."/>
            <person name="Yang J.Y."/>
            <person name="Davis R."/>
            <person name="Jones L."/>
            <person name="Rodoni B."/>
            <person name="Constable F.E."/>
        </authorList>
    </citation>
    <scope>NUCLEOTIDE SEQUENCE [LARGE SCALE GENOMIC DNA]</scope>
    <source>
        <strain evidence="15">BAWM-OMN-P75</strain>
    </source>
</reference>
<evidence type="ECO:0000256" key="10">
    <source>
        <dbReference type="ARBA" id="ARBA00022917"/>
    </source>
</evidence>
<dbReference type="RefSeq" id="WP_078123172.1">
    <property type="nucleotide sequence ID" value="NZ_JAOSJG010000009.1"/>
</dbReference>
<evidence type="ECO:0000256" key="2">
    <source>
        <dbReference type="ARBA" id="ARBA00010207"/>
    </source>
</evidence>
<evidence type="ECO:0000256" key="12">
    <source>
        <dbReference type="ARBA" id="ARBA00049255"/>
    </source>
</evidence>
<comment type="cofactor">
    <cofactor evidence="13">
        <name>Mg(2+)</name>
        <dbReference type="ChEBI" id="CHEBI:18420"/>
    </cofactor>
    <text evidence="13">Binds 2 magnesium ions per tetramer.</text>
</comment>
<feature type="domain" description="Aminoacyl-transfer RNA synthetases class-II family profile" evidence="14">
    <location>
        <begin position="118"/>
        <end position="341"/>
    </location>
</feature>
<dbReference type="InterPro" id="IPR010978">
    <property type="entry name" value="tRNA-bd_arm"/>
</dbReference>
<dbReference type="AlphaFoldDB" id="A0A1S9LYJ6"/>
<dbReference type="GO" id="GO:0000049">
    <property type="term" value="F:tRNA binding"/>
    <property type="evidence" value="ECO:0007669"/>
    <property type="project" value="InterPro"/>
</dbReference>
<protein>
    <recommendedName>
        <fullName evidence="13">Phenylalanine--tRNA ligase alpha subunit</fullName>
        <ecNumber evidence="13">6.1.1.20</ecNumber>
    </recommendedName>
    <alternativeName>
        <fullName evidence="13">Phenylalanyl-tRNA synthetase alpha subunit</fullName>
        <shortName evidence="13">PheRS</shortName>
    </alternativeName>
</protein>
<dbReference type="InterPro" id="IPR004529">
    <property type="entry name" value="Phe-tRNA-synth_IIc_asu"/>
</dbReference>
<name>A0A1S9LYJ6_9MOLU</name>
<dbReference type="GO" id="GO:0005524">
    <property type="term" value="F:ATP binding"/>
    <property type="evidence" value="ECO:0007669"/>
    <property type="project" value="UniProtKB-UniRule"/>
</dbReference>
<gene>
    <name evidence="13 15" type="primary">pheS</name>
    <name evidence="16" type="ORF">B2G44_02075</name>
    <name evidence="15" type="ORF">OC712_01295</name>
</gene>
<dbReference type="InterPro" id="IPR045864">
    <property type="entry name" value="aa-tRNA-synth_II/BPL/LPL"/>
</dbReference>
<comment type="subcellular location">
    <subcellularLocation>
        <location evidence="1 13">Cytoplasm</location>
    </subcellularLocation>
</comment>
<dbReference type="Gene3D" id="3.30.930.10">
    <property type="entry name" value="Bira Bifunctional Protein, Domain 2"/>
    <property type="match status" value="1"/>
</dbReference>
<keyword evidence="5 13" id="KW-0436">Ligase</keyword>
<dbReference type="InterPro" id="IPR006195">
    <property type="entry name" value="aa-tRNA-synth_II"/>
</dbReference>
<keyword evidence="7 13" id="KW-0547">Nucleotide-binding</keyword>
<dbReference type="Proteomes" id="UP000189722">
    <property type="component" value="Unassembled WGS sequence"/>
</dbReference>
<evidence type="ECO:0000313" key="16">
    <source>
        <dbReference type="EMBL" id="OOP58105.1"/>
    </source>
</evidence>
<dbReference type="Pfam" id="PF01409">
    <property type="entry name" value="tRNA-synt_2d"/>
    <property type="match status" value="1"/>
</dbReference>
<dbReference type="InterPro" id="IPR022911">
    <property type="entry name" value="Phe_tRNA_ligase_alpha1_bac"/>
</dbReference>
<keyword evidence="8 13" id="KW-0067">ATP-binding</keyword>